<dbReference type="OrthoDB" id="18170at2759"/>
<evidence type="ECO:0000256" key="3">
    <source>
        <dbReference type="ARBA" id="ARBA00005985"/>
    </source>
</evidence>
<dbReference type="STRING" id="97359.A0A550D0T5"/>
<dbReference type="AlphaFoldDB" id="A0A550D0T5"/>
<feature type="transmembrane region" description="Helical" evidence="8">
    <location>
        <begin position="36"/>
        <end position="56"/>
    </location>
</feature>
<feature type="transmembrane region" description="Helical" evidence="8">
    <location>
        <begin position="231"/>
        <end position="253"/>
    </location>
</feature>
<evidence type="ECO:0000256" key="7">
    <source>
        <dbReference type="ARBA" id="ARBA00023136"/>
    </source>
</evidence>
<feature type="transmembrane region" description="Helical" evidence="8">
    <location>
        <begin position="259"/>
        <end position="278"/>
    </location>
</feature>
<accession>A0A550D0T5</accession>
<comment type="cofactor">
    <cofactor evidence="1">
        <name>Mg(2+)</name>
        <dbReference type="ChEBI" id="CHEBI:18420"/>
    </cofactor>
</comment>
<comment type="similarity">
    <text evidence="3">Belongs to the UbiA prenyltransferase family.</text>
</comment>
<dbReference type="Proteomes" id="UP000320762">
    <property type="component" value="Unassembled WGS sequence"/>
</dbReference>
<sequence length="320" mass="35674">MSKPNTSLSSVVALFAPPTATELRGCWELGRLSNGMGCWVCWFPLAFSLAMAYHAHPDMSCITLASRLALYIGLCSGVKSVIMTIDDILDHDIDARVERTKNRALPRGAISRPRAWLWFASQCAVGIWLAYTILNPLTMFISMWSWPIFVVYPTCKRWMDFAPVPLAFMFNIGALMGWTDVRPENVPWRMLAIVYAATGLWTLTFETVYQHQDKIDDVKIGARSMALFMGYHTRAFCSTTAMLFIGLLSYAAFLNGHGPVFFVAALAALVRLLVPLARLDVDQPRQCLDFFLLTPNVGCILLAGFVGDAMVQRWQAGIAL</sequence>
<proteinExistence type="inferred from homology"/>
<dbReference type="EMBL" id="VDMD01000001">
    <property type="protein sequence ID" value="TRM70642.1"/>
    <property type="molecule type" value="Genomic_DNA"/>
</dbReference>
<evidence type="ECO:0000256" key="4">
    <source>
        <dbReference type="ARBA" id="ARBA00022679"/>
    </source>
</evidence>
<evidence type="ECO:0000256" key="1">
    <source>
        <dbReference type="ARBA" id="ARBA00001946"/>
    </source>
</evidence>
<dbReference type="PANTHER" id="PTHR11048:SF28">
    <property type="entry name" value="4-HYDROXYBENZOATE POLYPRENYLTRANSFERASE, MITOCHONDRIAL"/>
    <property type="match status" value="1"/>
</dbReference>
<dbReference type="Pfam" id="PF01040">
    <property type="entry name" value="UbiA"/>
    <property type="match status" value="1"/>
</dbReference>
<evidence type="ECO:0000256" key="2">
    <source>
        <dbReference type="ARBA" id="ARBA00004141"/>
    </source>
</evidence>
<reference evidence="9 10" key="1">
    <citation type="journal article" date="2019" name="New Phytol.">
        <title>Comparative genomics reveals unique wood-decay strategies and fruiting body development in the Schizophyllaceae.</title>
        <authorList>
            <person name="Almasi E."/>
            <person name="Sahu N."/>
            <person name="Krizsan K."/>
            <person name="Balint B."/>
            <person name="Kovacs G.M."/>
            <person name="Kiss B."/>
            <person name="Cseklye J."/>
            <person name="Drula E."/>
            <person name="Henrissat B."/>
            <person name="Nagy I."/>
            <person name="Chovatia M."/>
            <person name="Adam C."/>
            <person name="LaButti K."/>
            <person name="Lipzen A."/>
            <person name="Riley R."/>
            <person name="Grigoriev I.V."/>
            <person name="Nagy L.G."/>
        </authorList>
    </citation>
    <scope>NUCLEOTIDE SEQUENCE [LARGE SCALE GENOMIC DNA]</scope>
    <source>
        <strain evidence="9 10">NL-1724</strain>
    </source>
</reference>
<feature type="transmembrane region" description="Helical" evidence="8">
    <location>
        <begin position="68"/>
        <end position="85"/>
    </location>
</feature>
<dbReference type="Gene3D" id="1.20.120.1780">
    <property type="entry name" value="UbiA prenyltransferase"/>
    <property type="match status" value="1"/>
</dbReference>
<comment type="caution">
    <text evidence="9">The sequence shown here is derived from an EMBL/GenBank/DDBJ whole genome shotgun (WGS) entry which is preliminary data.</text>
</comment>
<protein>
    <submittedName>
        <fullName evidence="9">UbiA prenyltransferase family-domain-containing protein</fullName>
    </submittedName>
</protein>
<dbReference type="GO" id="GO:0006744">
    <property type="term" value="P:ubiquinone biosynthetic process"/>
    <property type="evidence" value="ECO:0007669"/>
    <property type="project" value="TreeGrafter"/>
</dbReference>
<comment type="subcellular location">
    <subcellularLocation>
        <location evidence="2">Membrane</location>
        <topology evidence="2">Multi-pass membrane protein</topology>
    </subcellularLocation>
</comment>
<dbReference type="PANTHER" id="PTHR11048">
    <property type="entry name" value="PRENYLTRANSFERASES"/>
    <property type="match status" value="1"/>
</dbReference>
<keyword evidence="5 8" id="KW-0812">Transmembrane</keyword>
<dbReference type="FunFam" id="1.20.120.1780:FF:000001">
    <property type="entry name" value="4-hydroxybenzoate octaprenyltransferase"/>
    <property type="match status" value="1"/>
</dbReference>
<evidence type="ECO:0000256" key="6">
    <source>
        <dbReference type="ARBA" id="ARBA00022989"/>
    </source>
</evidence>
<gene>
    <name evidence="9" type="ORF">BD626DRAFT_392247</name>
</gene>
<dbReference type="GO" id="GO:0016765">
    <property type="term" value="F:transferase activity, transferring alkyl or aryl (other than methyl) groups"/>
    <property type="evidence" value="ECO:0007669"/>
    <property type="project" value="InterPro"/>
</dbReference>
<dbReference type="InterPro" id="IPR044878">
    <property type="entry name" value="UbiA_sf"/>
</dbReference>
<keyword evidence="10" id="KW-1185">Reference proteome</keyword>
<dbReference type="InterPro" id="IPR039653">
    <property type="entry name" value="Prenyltransferase"/>
</dbReference>
<dbReference type="Gene3D" id="1.10.357.140">
    <property type="entry name" value="UbiA prenyltransferase"/>
    <property type="match status" value="1"/>
</dbReference>
<name>A0A550D0T5_9AGAR</name>
<keyword evidence="4 9" id="KW-0808">Transferase</keyword>
<feature type="transmembrane region" description="Helical" evidence="8">
    <location>
        <begin position="190"/>
        <end position="210"/>
    </location>
</feature>
<evidence type="ECO:0000256" key="8">
    <source>
        <dbReference type="SAM" id="Phobius"/>
    </source>
</evidence>
<evidence type="ECO:0000313" key="9">
    <source>
        <dbReference type="EMBL" id="TRM70642.1"/>
    </source>
</evidence>
<evidence type="ECO:0000313" key="10">
    <source>
        <dbReference type="Proteomes" id="UP000320762"/>
    </source>
</evidence>
<dbReference type="InterPro" id="IPR000537">
    <property type="entry name" value="UbiA_prenyltransferase"/>
</dbReference>
<dbReference type="GO" id="GO:0005886">
    <property type="term" value="C:plasma membrane"/>
    <property type="evidence" value="ECO:0007669"/>
    <property type="project" value="TreeGrafter"/>
</dbReference>
<dbReference type="CDD" id="cd13959">
    <property type="entry name" value="PT_UbiA_COQ2"/>
    <property type="match status" value="1"/>
</dbReference>
<feature type="transmembrane region" description="Helical" evidence="8">
    <location>
        <begin position="290"/>
        <end position="311"/>
    </location>
</feature>
<feature type="transmembrane region" description="Helical" evidence="8">
    <location>
        <begin position="158"/>
        <end position="178"/>
    </location>
</feature>
<keyword evidence="7 8" id="KW-0472">Membrane</keyword>
<keyword evidence="6 8" id="KW-1133">Transmembrane helix</keyword>
<organism evidence="9 10">
    <name type="scientific">Schizophyllum amplum</name>
    <dbReference type="NCBI Taxonomy" id="97359"/>
    <lineage>
        <taxon>Eukaryota</taxon>
        <taxon>Fungi</taxon>
        <taxon>Dikarya</taxon>
        <taxon>Basidiomycota</taxon>
        <taxon>Agaricomycotina</taxon>
        <taxon>Agaricomycetes</taxon>
        <taxon>Agaricomycetidae</taxon>
        <taxon>Agaricales</taxon>
        <taxon>Schizophyllaceae</taxon>
        <taxon>Schizophyllum</taxon>
    </lineage>
</organism>
<evidence type="ECO:0000256" key="5">
    <source>
        <dbReference type="ARBA" id="ARBA00022692"/>
    </source>
</evidence>